<dbReference type="GO" id="GO:0016491">
    <property type="term" value="F:oxidoreductase activity"/>
    <property type="evidence" value="ECO:0007669"/>
    <property type="project" value="UniProtKB-KW"/>
</dbReference>
<dbReference type="InterPro" id="IPR002347">
    <property type="entry name" value="SDR_fam"/>
</dbReference>
<evidence type="ECO:0000256" key="1">
    <source>
        <dbReference type="ARBA" id="ARBA00006484"/>
    </source>
</evidence>
<dbReference type="CDD" id="cd05233">
    <property type="entry name" value="SDR_c"/>
    <property type="match status" value="1"/>
</dbReference>
<dbReference type="RefSeq" id="WP_345422758.1">
    <property type="nucleotide sequence ID" value="NZ_AP031496.1"/>
</dbReference>
<name>A0AAV3U397_9ALTE</name>
<dbReference type="PANTHER" id="PTHR44196:SF1">
    <property type="entry name" value="DEHYDROGENASE_REDUCTASE SDR FAMILY MEMBER 7B"/>
    <property type="match status" value="1"/>
</dbReference>
<keyword evidence="2" id="KW-0560">Oxidoreductase</keyword>
<dbReference type="PRINTS" id="PR00080">
    <property type="entry name" value="SDRFAMILY"/>
</dbReference>
<organism evidence="4 5">
    <name type="scientific">Halioxenophilus aromaticivorans</name>
    <dbReference type="NCBI Taxonomy" id="1306992"/>
    <lineage>
        <taxon>Bacteria</taxon>
        <taxon>Pseudomonadati</taxon>
        <taxon>Pseudomonadota</taxon>
        <taxon>Gammaproteobacteria</taxon>
        <taxon>Alteromonadales</taxon>
        <taxon>Alteromonadaceae</taxon>
        <taxon>Halioxenophilus</taxon>
    </lineage>
</organism>
<comment type="similarity">
    <text evidence="1 3">Belongs to the short-chain dehydrogenases/reductases (SDR) family.</text>
</comment>
<dbReference type="PANTHER" id="PTHR44196">
    <property type="entry name" value="DEHYDROGENASE/REDUCTASE SDR FAMILY MEMBER 7B"/>
    <property type="match status" value="1"/>
</dbReference>
<keyword evidence="5" id="KW-1185">Reference proteome</keyword>
<evidence type="ECO:0000256" key="2">
    <source>
        <dbReference type="ARBA" id="ARBA00023002"/>
    </source>
</evidence>
<dbReference type="PRINTS" id="PR00081">
    <property type="entry name" value="GDHRDH"/>
</dbReference>
<sequence>MSKLIVITGAGVGLGRALAKRFANDGDRVVLLGRTLAKVQAVADEIGEAAYAVHCDVADPASVKKAFDTIKERYDTIDVLINNAAVFEPFLLQNAKDEQIINAININLAGPMFSCRAAIPLMKKGGHLINITSESVEVELPHLSVYQATKAGTERLTKSLHLELQDAGIRASYVRAGAMYEEGKTWDANPEDQMAFAKAAIERGFNMREKPISQFDSVTDVFRALIDLPADLHAVSISLHGRKP</sequence>
<dbReference type="AlphaFoldDB" id="A0AAV3U397"/>
<reference evidence="5" key="1">
    <citation type="journal article" date="2019" name="Int. J. Syst. Evol. Microbiol.">
        <title>The Global Catalogue of Microorganisms (GCM) 10K type strain sequencing project: providing services to taxonomists for standard genome sequencing and annotation.</title>
        <authorList>
            <consortium name="The Broad Institute Genomics Platform"/>
            <consortium name="The Broad Institute Genome Sequencing Center for Infectious Disease"/>
            <person name="Wu L."/>
            <person name="Ma J."/>
        </authorList>
    </citation>
    <scope>NUCLEOTIDE SEQUENCE [LARGE SCALE GENOMIC DNA]</scope>
    <source>
        <strain evidence="5">JCM 19134</strain>
    </source>
</reference>
<accession>A0AAV3U397</accession>
<evidence type="ECO:0000313" key="5">
    <source>
        <dbReference type="Proteomes" id="UP001409585"/>
    </source>
</evidence>
<dbReference type="GO" id="GO:0016020">
    <property type="term" value="C:membrane"/>
    <property type="evidence" value="ECO:0007669"/>
    <property type="project" value="TreeGrafter"/>
</dbReference>
<protein>
    <recommendedName>
        <fullName evidence="6">Short-chain dehydrogenase</fullName>
    </recommendedName>
</protein>
<dbReference type="Gene3D" id="3.40.50.720">
    <property type="entry name" value="NAD(P)-binding Rossmann-like Domain"/>
    <property type="match status" value="1"/>
</dbReference>
<dbReference type="Proteomes" id="UP001409585">
    <property type="component" value="Unassembled WGS sequence"/>
</dbReference>
<dbReference type="EMBL" id="BAABLX010000024">
    <property type="protein sequence ID" value="GAA4945594.1"/>
    <property type="molecule type" value="Genomic_DNA"/>
</dbReference>
<dbReference type="SUPFAM" id="SSF51735">
    <property type="entry name" value="NAD(P)-binding Rossmann-fold domains"/>
    <property type="match status" value="1"/>
</dbReference>
<evidence type="ECO:0000256" key="3">
    <source>
        <dbReference type="RuleBase" id="RU000363"/>
    </source>
</evidence>
<evidence type="ECO:0008006" key="6">
    <source>
        <dbReference type="Google" id="ProtNLM"/>
    </source>
</evidence>
<proteinExistence type="inferred from homology"/>
<gene>
    <name evidence="4" type="ORF">GCM10025791_25970</name>
</gene>
<dbReference type="InterPro" id="IPR036291">
    <property type="entry name" value="NAD(P)-bd_dom_sf"/>
</dbReference>
<dbReference type="Pfam" id="PF00106">
    <property type="entry name" value="adh_short"/>
    <property type="match status" value="1"/>
</dbReference>
<comment type="caution">
    <text evidence="4">The sequence shown here is derived from an EMBL/GenBank/DDBJ whole genome shotgun (WGS) entry which is preliminary data.</text>
</comment>
<evidence type="ECO:0000313" key="4">
    <source>
        <dbReference type="EMBL" id="GAA4945594.1"/>
    </source>
</evidence>